<accession>A0A8S5RPD3</accession>
<evidence type="ECO:0000313" key="1">
    <source>
        <dbReference type="EMBL" id="DAE32985.1"/>
    </source>
</evidence>
<organism evidence="1">
    <name type="scientific">virus sp. ctoYX9</name>
    <dbReference type="NCBI Taxonomy" id="2825822"/>
    <lineage>
        <taxon>Viruses</taxon>
    </lineage>
</organism>
<protein>
    <submittedName>
        <fullName evidence="1">Uncharacterized protein</fullName>
    </submittedName>
</protein>
<proteinExistence type="predicted"/>
<name>A0A8S5RPD3_9VIRU</name>
<sequence>MGGSESRFAGATLKNFFLQNSPLTPKQSYIYF</sequence>
<reference evidence="1" key="1">
    <citation type="journal article" date="2021" name="Proc. Natl. Acad. Sci. U.S.A.">
        <title>A Catalog of Tens of Thousands of Viruses from Human Metagenomes Reveals Hidden Associations with Chronic Diseases.</title>
        <authorList>
            <person name="Tisza M.J."/>
            <person name="Buck C.B."/>
        </authorList>
    </citation>
    <scope>NUCLEOTIDE SEQUENCE</scope>
    <source>
        <strain evidence="1">CtoYX9</strain>
    </source>
</reference>
<dbReference type="EMBL" id="BK059131">
    <property type="protein sequence ID" value="DAE32985.1"/>
    <property type="molecule type" value="Genomic_DNA"/>
</dbReference>